<dbReference type="GO" id="GO:0008283">
    <property type="term" value="P:cell population proliferation"/>
    <property type="evidence" value="ECO:0007669"/>
    <property type="project" value="InterPro"/>
</dbReference>
<proteinExistence type="inferred from homology"/>
<dbReference type="PANTHER" id="PTHR21331">
    <property type="entry name" value="BRCA1-ASSOCIATED ATM ACTIVATOR 1"/>
    <property type="match status" value="1"/>
</dbReference>
<dbReference type="OrthoDB" id="10057956at2759"/>
<evidence type="ECO:0000256" key="3">
    <source>
        <dbReference type="ARBA" id="ARBA00061308"/>
    </source>
</evidence>
<dbReference type="GO" id="GO:0005634">
    <property type="term" value="C:nucleus"/>
    <property type="evidence" value="ECO:0007669"/>
    <property type="project" value="TreeGrafter"/>
</dbReference>
<reference evidence="4 5" key="1">
    <citation type="journal article" date="2013" name="Genome Biol.">
        <title>Draft genome of the mountain pine beetle, Dendroctonus ponderosae Hopkins, a major forest pest.</title>
        <authorList>
            <person name="Keeling C.I."/>
            <person name="Yuen M.M."/>
            <person name="Liao N.Y."/>
            <person name="Docking T.R."/>
            <person name="Chan S.K."/>
            <person name="Taylor G.A."/>
            <person name="Palmquist D.L."/>
            <person name="Jackman S.D."/>
            <person name="Nguyen A."/>
            <person name="Li M."/>
            <person name="Henderson H."/>
            <person name="Janes J.K."/>
            <person name="Zhao Y."/>
            <person name="Pandoh P."/>
            <person name="Moore R."/>
            <person name="Sperling F.A."/>
            <person name="Huber D.P."/>
            <person name="Birol I."/>
            <person name="Jones S.J."/>
            <person name="Bohlmann J."/>
        </authorList>
    </citation>
    <scope>NUCLEOTIDE SEQUENCE</scope>
</reference>
<comment type="subcellular location">
    <subcellularLocation>
        <location evidence="1">Cytoplasm</location>
    </subcellularLocation>
</comment>
<dbReference type="Gene3D" id="1.25.10.10">
    <property type="entry name" value="Leucine-rich Repeat Variant"/>
    <property type="match status" value="1"/>
</dbReference>
<evidence type="ECO:0000313" key="5">
    <source>
        <dbReference type="Proteomes" id="UP000030742"/>
    </source>
</evidence>
<dbReference type="InterPro" id="IPR016024">
    <property type="entry name" value="ARM-type_fold"/>
</dbReference>
<sequence length="494" mass="57431">YKIRNQVRYDSLDVYIQSFDLVLQTKPLYSAKNKNRIILILCCMLEDAFEYFKEVAVKRIIRYEEQMLVEKLFEIIVDFLETPNMCIDKHLKYLDLPKVIHNFLYYISWPSPVVVKGLRFLKLLINEHISPEMLLLIDSVQDSTMKDIGHMLFVKLFSIDWEVRQVALGVVTSISKTAHESFASFGDILSQASLPEVVTTLCLEDRNPLVRAAAFRSLQEMFLVNGIESKLKPEELTGKVLDTVLKETDPLASKEAIKLITVIYWRNRYTSDYGYLPKMYKCMEELAFTGKHHLVQEEVLRFWKSVSVNYMASVGWVDQSFPPIIFAKRIIRMTNEEVAKRVFWALSSLSGIGCLDIVKHFATRKDLSENVSTFIFQWMDDLYETYYKHKVTADFLKGFEENSTMFSASSNDLSKESEFDTDEIMHIVDQLIPVVEDEDGYMDLLSTSGLPERALDTNLMKTNPSDFVRLIYEKMAVHKKPKTLYEDVNYKIDY</sequence>
<dbReference type="GO" id="GO:0006974">
    <property type="term" value="P:DNA damage response"/>
    <property type="evidence" value="ECO:0007669"/>
    <property type="project" value="InterPro"/>
</dbReference>
<dbReference type="InterPro" id="IPR038904">
    <property type="entry name" value="BRAT1"/>
</dbReference>
<dbReference type="Proteomes" id="UP000030742">
    <property type="component" value="Unassembled WGS sequence"/>
</dbReference>
<dbReference type="AlphaFoldDB" id="U4UKY0"/>
<dbReference type="PANTHER" id="PTHR21331:SF2">
    <property type="entry name" value="BRCA1-ASSOCIATED ATM ACTIVATOR 1"/>
    <property type="match status" value="1"/>
</dbReference>
<evidence type="ECO:0000313" key="4">
    <source>
        <dbReference type="EMBL" id="ERL93772.1"/>
    </source>
</evidence>
<feature type="non-terminal residue" evidence="4">
    <location>
        <position position="1"/>
    </location>
</feature>
<comment type="similarity">
    <text evidence="3">Belongs to the BRAT1 family.</text>
</comment>
<dbReference type="EMBL" id="KB632373">
    <property type="protein sequence ID" value="ERL93772.1"/>
    <property type="molecule type" value="Genomic_DNA"/>
</dbReference>
<dbReference type="InterPro" id="IPR011989">
    <property type="entry name" value="ARM-like"/>
</dbReference>
<keyword evidence="2" id="KW-0963">Cytoplasm</keyword>
<dbReference type="SUPFAM" id="SSF48371">
    <property type="entry name" value="ARM repeat"/>
    <property type="match status" value="1"/>
</dbReference>
<protein>
    <submittedName>
        <fullName evidence="4">Uncharacterized protein</fullName>
    </submittedName>
</protein>
<gene>
    <name evidence="4" type="ORF">D910_11058</name>
</gene>
<organism evidence="4 5">
    <name type="scientific">Dendroctonus ponderosae</name>
    <name type="common">Mountain pine beetle</name>
    <dbReference type="NCBI Taxonomy" id="77166"/>
    <lineage>
        <taxon>Eukaryota</taxon>
        <taxon>Metazoa</taxon>
        <taxon>Ecdysozoa</taxon>
        <taxon>Arthropoda</taxon>
        <taxon>Hexapoda</taxon>
        <taxon>Insecta</taxon>
        <taxon>Pterygota</taxon>
        <taxon>Neoptera</taxon>
        <taxon>Endopterygota</taxon>
        <taxon>Coleoptera</taxon>
        <taxon>Polyphaga</taxon>
        <taxon>Cucujiformia</taxon>
        <taxon>Curculionidae</taxon>
        <taxon>Scolytinae</taxon>
        <taxon>Dendroctonus</taxon>
    </lineage>
</organism>
<evidence type="ECO:0000256" key="2">
    <source>
        <dbReference type="ARBA" id="ARBA00022490"/>
    </source>
</evidence>
<dbReference type="GO" id="GO:0005737">
    <property type="term" value="C:cytoplasm"/>
    <property type="evidence" value="ECO:0007669"/>
    <property type="project" value="UniProtKB-SubCell"/>
</dbReference>
<accession>U4UKY0</accession>
<evidence type="ECO:0000256" key="1">
    <source>
        <dbReference type="ARBA" id="ARBA00004496"/>
    </source>
</evidence>
<name>U4UKY0_DENPD</name>